<dbReference type="Proteomes" id="UP000678393">
    <property type="component" value="Unassembled WGS sequence"/>
</dbReference>
<comment type="similarity">
    <text evidence="2 10">Belongs to the PPP phosphatase family.</text>
</comment>
<evidence type="ECO:0000259" key="12">
    <source>
        <dbReference type="PROSITE" id="PS00125"/>
    </source>
</evidence>
<proteinExistence type="inferred from homology"/>
<gene>
    <name evidence="13" type="ORF">CUNI_LOCUS12135</name>
</gene>
<comment type="function">
    <text evidence="9">Probable phosphatase which plays a redundant role with gsp-4 in spermatogenesis by regulating sister chromatid segregation during meiosis. In addition, involved in sperm motility by controlling the dynamic disassembly of major sperm proteins (MSP) in the spermatozoan pseudopodium.</text>
</comment>
<dbReference type="GO" id="GO:0005737">
    <property type="term" value="C:cytoplasm"/>
    <property type="evidence" value="ECO:0007669"/>
    <property type="project" value="TreeGrafter"/>
</dbReference>
<dbReference type="SUPFAM" id="SSF56300">
    <property type="entry name" value="Metallo-dependent phosphatases"/>
    <property type="match status" value="1"/>
</dbReference>
<dbReference type="InterPro" id="IPR050341">
    <property type="entry name" value="PP1_catalytic_subunit"/>
</dbReference>
<dbReference type="InterPro" id="IPR029052">
    <property type="entry name" value="Metallo-depent_PP-like"/>
</dbReference>
<evidence type="ECO:0000256" key="6">
    <source>
        <dbReference type="ARBA" id="ARBA00023211"/>
    </source>
</evidence>
<evidence type="ECO:0000256" key="8">
    <source>
        <dbReference type="ARBA" id="ARBA00048336"/>
    </source>
</evidence>
<keyword evidence="6" id="KW-0464">Manganese</keyword>
<evidence type="ECO:0000313" key="13">
    <source>
        <dbReference type="EMBL" id="CAG5126577.1"/>
    </source>
</evidence>
<keyword evidence="5" id="KW-0904">Protein phosphatase</keyword>
<dbReference type="GO" id="GO:0097723">
    <property type="term" value="P:amoeboid sperm motility"/>
    <property type="evidence" value="ECO:0007669"/>
    <property type="project" value="UniProtKB-ARBA"/>
</dbReference>
<dbReference type="PROSITE" id="PS00125">
    <property type="entry name" value="SER_THR_PHOSPHATASE"/>
    <property type="match status" value="1"/>
</dbReference>
<dbReference type="AlphaFoldDB" id="A0A8S3ZAG2"/>
<dbReference type="FunFam" id="3.60.21.10:FF:000026">
    <property type="entry name" value="Serine/threonine-protein phosphatase"/>
    <property type="match status" value="1"/>
</dbReference>
<comment type="catalytic activity">
    <reaction evidence="7">
        <text>O-phospho-L-seryl-[protein] + H2O = L-seryl-[protein] + phosphate</text>
        <dbReference type="Rhea" id="RHEA:20629"/>
        <dbReference type="Rhea" id="RHEA-COMP:9863"/>
        <dbReference type="Rhea" id="RHEA-COMP:11604"/>
        <dbReference type="ChEBI" id="CHEBI:15377"/>
        <dbReference type="ChEBI" id="CHEBI:29999"/>
        <dbReference type="ChEBI" id="CHEBI:43474"/>
        <dbReference type="ChEBI" id="CHEBI:83421"/>
        <dbReference type="EC" id="3.1.3.16"/>
    </reaction>
</comment>
<dbReference type="SMART" id="SM00156">
    <property type="entry name" value="PP2Ac"/>
    <property type="match status" value="1"/>
</dbReference>
<evidence type="ECO:0000256" key="1">
    <source>
        <dbReference type="ARBA" id="ARBA00001936"/>
    </source>
</evidence>
<dbReference type="OrthoDB" id="6043382at2759"/>
<evidence type="ECO:0000256" key="7">
    <source>
        <dbReference type="ARBA" id="ARBA00047761"/>
    </source>
</evidence>
<dbReference type="GO" id="GO:0031143">
    <property type="term" value="C:pseudopodium"/>
    <property type="evidence" value="ECO:0007669"/>
    <property type="project" value="UniProtKB-ARBA"/>
</dbReference>
<dbReference type="GO" id="GO:0004722">
    <property type="term" value="F:protein serine/threonine phosphatase activity"/>
    <property type="evidence" value="ECO:0007669"/>
    <property type="project" value="UniProtKB-EC"/>
</dbReference>
<dbReference type="PRINTS" id="PR00114">
    <property type="entry name" value="STPHPHTASE"/>
</dbReference>
<feature type="region of interest" description="Disordered" evidence="11">
    <location>
        <begin position="343"/>
        <end position="364"/>
    </location>
</feature>
<dbReference type="PANTHER" id="PTHR11668">
    <property type="entry name" value="SERINE/THREONINE PROTEIN PHOSPHATASE"/>
    <property type="match status" value="1"/>
</dbReference>
<dbReference type="Gene3D" id="3.60.21.10">
    <property type="match status" value="1"/>
</dbReference>
<evidence type="ECO:0000256" key="10">
    <source>
        <dbReference type="RuleBase" id="RU004273"/>
    </source>
</evidence>
<dbReference type="GO" id="GO:0018991">
    <property type="term" value="P:egg-laying behavior"/>
    <property type="evidence" value="ECO:0007669"/>
    <property type="project" value="UniProtKB-ARBA"/>
</dbReference>
<keyword evidence="14" id="KW-1185">Reference proteome</keyword>
<comment type="catalytic activity">
    <reaction evidence="8 10">
        <text>O-phospho-L-threonyl-[protein] + H2O = L-threonyl-[protein] + phosphate</text>
        <dbReference type="Rhea" id="RHEA:47004"/>
        <dbReference type="Rhea" id="RHEA-COMP:11060"/>
        <dbReference type="Rhea" id="RHEA-COMP:11605"/>
        <dbReference type="ChEBI" id="CHEBI:15377"/>
        <dbReference type="ChEBI" id="CHEBI:30013"/>
        <dbReference type="ChEBI" id="CHEBI:43474"/>
        <dbReference type="ChEBI" id="CHEBI:61977"/>
        <dbReference type="EC" id="3.1.3.16"/>
    </reaction>
</comment>
<dbReference type="EMBL" id="CAJHNH020002391">
    <property type="protein sequence ID" value="CAG5126577.1"/>
    <property type="molecule type" value="Genomic_DNA"/>
</dbReference>
<comment type="caution">
    <text evidence="13">The sequence shown here is derived from an EMBL/GenBank/DDBJ whole genome shotgun (WGS) entry which is preliminary data.</text>
</comment>
<evidence type="ECO:0000256" key="11">
    <source>
        <dbReference type="SAM" id="MobiDB-lite"/>
    </source>
</evidence>
<dbReference type="GO" id="GO:0031272">
    <property type="term" value="P:regulation of pseudopodium assembly"/>
    <property type="evidence" value="ECO:0007669"/>
    <property type="project" value="UniProtKB-ARBA"/>
</dbReference>
<dbReference type="GO" id="GO:0007060">
    <property type="term" value="P:male meiosis chromosome segregation"/>
    <property type="evidence" value="ECO:0007669"/>
    <property type="project" value="UniProtKB-ARBA"/>
</dbReference>
<accession>A0A8S3ZAG2</accession>
<evidence type="ECO:0000256" key="2">
    <source>
        <dbReference type="ARBA" id="ARBA00008294"/>
    </source>
</evidence>
<dbReference type="InterPro" id="IPR004843">
    <property type="entry name" value="Calcineurin-like_PHP"/>
</dbReference>
<name>A0A8S3ZAG2_9EUPU</name>
<evidence type="ECO:0000256" key="5">
    <source>
        <dbReference type="ARBA" id="ARBA00022912"/>
    </source>
</evidence>
<keyword evidence="3" id="KW-0479">Metal-binding</keyword>
<dbReference type="GO" id="GO:0046872">
    <property type="term" value="F:metal ion binding"/>
    <property type="evidence" value="ECO:0007669"/>
    <property type="project" value="UniProtKB-KW"/>
</dbReference>
<evidence type="ECO:0000313" key="14">
    <source>
        <dbReference type="Proteomes" id="UP000678393"/>
    </source>
</evidence>
<evidence type="ECO:0000256" key="3">
    <source>
        <dbReference type="ARBA" id="ARBA00022723"/>
    </source>
</evidence>
<evidence type="ECO:0000256" key="4">
    <source>
        <dbReference type="ARBA" id="ARBA00022801"/>
    </source>
</evidence>
<feature type="compositionally biased region" description="Basic residues" evidence="11">
    <location>
        <begin position="349"/>
        <end position="364"/>
    </location>
</feature>
<reference evidence="13" key="1">
    <citation type="submission" date="2021-04" db="EMBL/GenBank/DDBJ databases">
        <authorList>
            <consortium name="Molecular Ecology Group"/>
        </authorList>
    </citation>
    <scope>NUCLEOTIDE SEQUENCE</scope>
</reference>
<dbReference type="InterPro" id="IPR031675">
    <property type="entry name" value="STPPase_N"/>
</dbReference>
<feature type="domain" description="Serine/threonine specific protein phosphatases" evidence="12">
    <location>
        <begin position="121"/>
        <end position="126"/>
    </location>
</feature>
<comment type="cofactor">
    <cofactor evidence="1">
        <name>Mn(2+)</name>
        <dbReference type="ChEBI" id="CHEBI:29035"/>
    </cofactor>
</comment>
<dbReference type="PANTHER" id="PTHR11668:SF300">
    <property type="entry name" value="SERINE_THREONINE-PROTEIN PHOSPHATASE"/>
    <property type="match status" value="1"/>
</dbReference>
<dbReference type="EC" id="3.1.3.16" evidence="10"/>
<protein>
    <recommendedName>
        <fullName evidence="10">Serine/threonine-protein phosphatase</fullName>
        <ecNumber evidence="10">3.1.3.16</ecNumber>
    </recommendedName>
</protein>
<organism evidence="13 14">
    <name type="scientific">Candidula unifasciata</name>
    <dbReference type="NCBI Taxonomy" id="100452"/>
    <lineage>
        <taxon>Eukaryota</taxon>
        <taxon>Metazoa</taxon>
        <taxon>Spiralia</taxon>
        <taxon>Lophotrochozoa</taxon>
        <taxon>Mollusca</taxon>
        <taxon>Gastropoda</taxon>
        <taxon>Heterobranchia</taxon>
        <taxon>Euthyneura</taxon>
        <taxon>Panpulmonata</taxon>
        <taxon>Eupulmonata</taxon>
        <taxon>Stylommatophora</taxon>
        <taxon>Helicina</taxon>
        <taxon>Helicoidea</taxon>
        <taxon>Geomitridae</taxon>
        <taxon>Candidula</taxon>
    </lineage>
</organism>
<dbReference type="GO" id="GO:0005634">
    <property type="term" value="C:nucleus"/>
    <property type="evidence" value="ECO:0007669"/>
    <property type="project" value="TreeGrafter"/>
</dbReference>
<dbReference type="InterPro" id="IPR006186">
    <property type="entry name" value="Ser/Thr-sp_prot-phosphatase"/>
</dbReference>
<keyword evidence="4 10" id="KW-0378">Hydrolase</keyword>
<dbReference type="Pfam" id="PF16891">
    <property type="entry name" value="STPPase_N"/>
    <property type="match status" value="1"/>
</dbReference>
<evidence type="ECO:0000256" key="9">
    <source>
        <dbReference type="ARBA" id="ARBA00054219"/>
    </source>
</evidence>
<sequence>MASSSSFDVDAIISQLLAAKNLRPGKEVPLSKKSIKDLLDCVRPVLLEQPTLLELEAPVTICGDIHGQFYDLLHLFEIGGFPPDTNYLFLGDYVDRGHNSMEVICLLFAYKVKYPVNFFLIRGNHETGSVNAHYGFLQECVRRYSRALWQQFNDVFDCLPLAAVVGDKIFCCHGGLSPELMNLSQIRRIARPADIPDHGLVSDLVWADPDPDPKAKGWHFNEARGTSYTFGPDTVQQFLEKNDLDIVCRAHDVTQDGYKFFGKRQLVTVFSAPNYAGVYDNSGAIMTVNEDLECAFKILKPLNYKPMYRYDHGVGSRRVLQKSISDTAVNLLDKEGVPQTRREMSIRDKHLKPVAKSRAKSTSD</sequence>
<dbReference type="Pfam" id="PF00149">
    <property type="entry name" value="Metallophos"/>
    <property type="match status" value="1"/>
</dbReference>